<evidence type="ECO:0000256" key="4">
    <source>
        <dbReference type="ARBA" id="ARBA00022692"/>
    </source>
</evidence>
<dbReference type="AlphaFoldDB" id="A0A4Z0W1V7"/>
<feature type="transmembrane region" description="Helical" evidence="7">
    <location>
        <begin position="349"/>
        <end position="368"/>
    </location>
</feature>
<dbReference type="EMBL" id="SRMF01000012">
    <property type="protein sequence ID" value="TGG90613.1"/>
    <property type="molecule type" value="Genomic_DNA"/>
</dbReference>
<dbReference type="GO" id="GO:0022857">
    <property type="term" value="F:transmembrane transporter activity"/>
    <property type="evidence" value="ECO:0007669"/>
    <property type="project" value="UniProtKB-UniRule"/>
</dbReference>
<protein>
    <recommendedName>
        <fullName evidence="7">TRAP transporter large permease protein</fullName>
    </recommendedName>
</protein>
<evidence type="ECO:0000259" key="8">
    <source>
        <dbReference type="Pfam" id="PF06808"/>
    </source>
</evidence>
<keyword evidence="3 7" id="KW-0997">Cell inner membrane</keyword>
<keyword evidence="2" id="KW-1003">Cell membrane</keyword>
<dbReference type="PIRSF" id="PIRSF006066">
    <property type="entry name" value="HI0050"/>
    <property type="match status" value="1"/>
</dbReference>
<reference evidence="9 10" key="1">
    <citation type="submission" date="2019-04" db="EMBL/GenBank/DDBJ databases">
        <title>Natronospirillum operosus gen. nov., sp. nov., a haloalkaliphilic satellite isolated from decaying biomass of laboratory culture of cyanobacterium Geitlerinema sp. and proposal of Natronospirillaceae fam. nov. and Saccharospirillaceae fam. nov.</title>
        <authorList>
            <person name="Kevbrin V."/>
            <person name="Boltyanskaya Y."/>
            <person name="Koziaeva V."/>
            <person name="Grouzdev D.S."/>
            <person name="Park M."/>
            <person name="Cho J."/>
        </authorList>
    </citation>
    <scope>NUCLEOTIDE SEQUENCE [LARGE SCALE GENOMIC DNA]</scope>
    <source>
        <strain evidence="9 10">G-116</strain>
    </source>
</reference>
<sequence length="432" mass="45606">MSVETGVYGLIILLILLLLRIPVAVALMAVSLGGIAYMLDFGVAISLLASTPYEFVARWSLSAIPMFLLMGYVAFHTGLTAGLFDAAKAVFRWVPGNLAIASIFASSGFAAVSGSSVACSAAMGRIAIPEMVRAGYRPSFACGTIAAGGTIGALIPPSILMILYGVFAQVSITQVFLGGIAVGLLTAVSYALIVLFVSWIRPDIVPRRTEEAEHMTAVEAVRAIWPVLVLGLMVFGGLFSGYFTATEAGAVGAAGAVLISAVLGRLGWDRLRVSLLDTLATTAALLIIGVGATMFTTFLSLSGMAGAISGLVTGWDPTYLQLMLVIVLIYLFLGLFMEPFGAMLVTLPIFLPIFETYDVSLIWFGVLLVKLLEIGMITPPVGMNIFVIRGVAAQYASLVDIFRGVCWFLIADVAVVALIIFYPDIVMLLTSG</sequence>
<evidence type="ECO:0000256" key="5">
    <source>
        <dbReference type="ARBA" id="ARBA00022989"/>
    </source>
</evidence>
<organism evidence="9 10">
    <name type="scientific">Natronospirillum operosum</name>
    <dbReference type="NCBI Taxonomy" id="2759953"/>
    <lineage>
        <taxon>Bacteria</taxon>
        <taxon>Pseudomonadati</taxon>
        <taxon>Pseudomonadota</taxon>
        <taxon>Gammaproteobacteria</taxon>
        <taxon>Oceanospirillales</taxon>
        <taxon>Natronospirillaceae</taxon>
        <taxon>Natronospirillum</taxon>
    </lineage>
</organism>
<dbReference type="NCBIfam" id="TIGR00786">
    <property type="entry name" value="dctM"/>
    <property type="match status" value="1"/>
</dbReference>
<keyword evidence="5 7" id="KW-1133">Transmembrane helix</keyword>
<feature type="transmembrane region" description="Helical" evidence="7">
    <location>
        <begin position="374"/>
        <end position="392"/>
    </location>
</feature>
<dbReference type="GO" id="GO:0005886">
    <property type="term" value="C:plasma membrane"/>
    <property type="evidence" value="ECO:0007669"/>
    <property type="project" value="UniProtKB-SubCell"/>
</dbReference>
<evidence type="ECO:0000313" key="10">
    <source>
        <dbReference type="Proteomes" id="UP000297475"/>
    </source>
</evidence>
<feature type="domain" description="TRAP C4-dicarboxylate transport system permease DctM subunit" evidence="8">
    <location>
        <begin position="10"/>
        <end position="424"/>
    </location>
</feature>
<feature type="transmembrane region" description="Helical" evidence="7">
    <location>
        <begin position="176"/>
        <end position="200"/>
    </location>
</feature>
<keyword evidence="10" id="KW-1185">Reference proteome</keyword>
<dbReference type="OrthoDB" id="9796052at2"/>
<comment type="subcellular location">
    <subcellularLocation>
        <location evidence="1 7">Cell inner membrane</location>
        <topology evidence="1 7">Multi-pass membrane protein</topology>
    </subcellularLocation>
</comment>
<accession>A0A4Z0W1V7</accession>
<evidence type="ECO:0000256" key="2">
    <source>
        <dbReference type="ARBA" id="ARBA00022475"/>
    </source>
</evidence>
<gene>
    <name evidence="9" type="ORF">E4656_17970</name>
</gene>
<feature type="transmembrane region" description="Helical" evidence="7">
    <location>
        <begin position="404"/>
        <end position="422"/>
    </location>
</feature>
<feature type="transmembrane region" description="Helical" evidence="7">
    <location>
        <begin position="275"/>
        <end position="299"/>
    </location>
</feature>
<dbReference type="Pfam" id="PF06808">
    <property type="entry name" value="DctM"/>
    <property type="match status" value="1"/>
</dbReference>
<dbReference type="Proteomes" id="UP000297475">
    <property type="component" value="Unassembled WGS sequence"/>
</dbReference>
<keyword evidence="7" id="KW-0813">Transport</keyword>
<evidence type="ECO:0000256" key="1">
    <source>
        <dbReference type="ARBA" id="ARBA00004429"/>
    </source>
</evidence>
<proteinExistence type="inferred from homology"/>
<dbReference type="InterPro" id="IPR010656">
    <property type="entry name" value="DctM"/>
</dbReference>
<evidence type="ECO:0000256" key="6">
    <source>
        <dbReference type="ARBA" id="ARBA00023136"/>
    </source>
</evidence>
<dbReference type="RefSeq" id="WP_135484701.1">
    <property type="nucleotide sequence ID" value="NZ_SRMF01000012.1"/>
</dbReference>
<comment type="function">
    <text evidence="7">Part of the tripartite ATP-independent periplasmic (TRAP) transport system.</text>
</comment>
<feature type="transmembrane region" description="Helical" evidence="7">
    <location>
        <begin position="249"/>
        <end position="268"/>
    </location>
</feature>
<feature type="transmembrane region" description="Helical" evidence="7">
    <location>
        <begin position="35"/>
        <end position="55"/>
    </location>
</feature>
<dbReference type="PANTHER" id="PTHR33362">
    <property type="entry name" value="SIALIC ACID TRAP TRANSPORTER PERMEASE PROTEIN SIAT-RELATED"/>
    <property type="match status" value="1"/>
</dbReference>
<name>A0A4Z0W1V7_9GAMM</name>
<comment type="similarity">
    <text evidence="7">Belongs to the TRAP transporter large permease family.</text>
</comment>
<keyword evidence="4 7" id="KW-0812">Transmembrane</keyword>
<feature type="transmembrane region" description="Helical" evidence="7">
    <location>
        <begin position="140"/>
        <end position="164"/>
    </location>
</feature>
<comment type="caution">
    <text evidence="9">The sequence shown here is derived from an EMBL/GenBank/DDBJ whole genome shotgun (WGS) entry which is preliminary data.</text>
</comment>
<feature type="transmembrane region" description="Helical" evidence="7">
    <location>
        <begin position="7"/>
        <end position="29"/>
    </location>
</feature>
<comment type="subunit">
    <text evidence="7">The complex comprises the extracytoplasmic solute receptor protein and the two transmembrane proteins.</text>
</comment>
<dbReference type="PANTHER" id="PTHR33362:SF5">
    <property type="entry name" value="C4-DICARBOXYLATE TRAP TRANSPORTER LARGE PERMEASE PROTEIN DCTM"/>
    <property type="match status" value="1"/>
</dbReference>
<feature type="transmembrane region" description="Helical" evidence="7">
    <location>
        <begin position="221"/>
        <end position="243"/>
    </location>
</feature>
<evidence type="ECO:0000313" key="9">
    <source>
        <dbReference type="EMBL" id="TGG90613.1"/>
    </source>
</evidence>
<feature type="transmembrane region" description="Helical" evidence="7">
    <location>
        <begin position="319"/>
        <end position="337"/>
    </location>
</feature>
<feature type="transmembrane region" description="Helical" evidence="7">
    <location>
        <begin position="99"/>
        <end position="128"/>
    </location>
</feature>
<dbReference type="InterPro" id="IPR004681">
    <property type="entry name" value="TRAP_DctM"/>
</dbReference>
<evidence type="ECO:0000256" key="3">
    <source>
        <dbReference type="ARBA" id="ARBA00022519"/>
    </source>
</evidence>
<feature type="transmembrane region" description="Helical" evidence="7">
    <location>
        <begin position="67"/>
        <end position="87"/>
    </location>
</feature>
<evidence type="ECO:0000256" key="7">
    <source>
        <dbReference type="RuleBase" id="RU369079"/>
    </source>
</evidence>
<keyword evidence="6 7" id="KW-0472">Membrane</keyword>